<dbReference type="Proteomes" id="UP001330434">
    <property type="component" value="Chromosome"/>
</dbReference>
<evidence type="ECO:0008006" key="3">
    <source>
        <dbReference type="Google" id="ProtNLM"/>
    </source>
</evidence>
<reference evidence="1 2" key="1">
    <citation type="journal article" date="2024" name="Environ. Microbiol.">
        <title>Novel evolutionary insights on the interactions of the Holosporales (Alphaproteobacteria) with eukaryotic hosts from comparative genomics.</title>
        <authorList>
            <person name="Giovannini M."/>
            <person name="Petroni G."/>
            <person name="Castelli M."/>
        </authorList>
    </citation>
    <scope>NUCLEOTIDE SEQUENCE [LARGE SCALE GENOMIC DNA]</scope>
    <source>
        <strain evidence="1 2">US_Bl 15I1</strain>
    </source>
</reference>
<dbReference type="Gene3D" id="1.20.1280.50">
    <property type="match status" value="1"/>
</dbReference>
<dbReference type="InterPro" id="IPR036047">
    <property type="entry name" value="F-box-like_dom_sf"/>
</dbReference>
<sequence length="313" mass="36683">MKDFILNKLLLSIFLIFLLTIVPANAIKTFDDLPEDTNLEIAGKLVETGSYNSLLNWSRTSKKWNKLVKNEKLWKETLSKNQLKLAASLKKNPALFCRENLEDPILFVIDNQTGIEEFDINLSFSYGGYEKAIQSYYDKNIYLGTTFSNQFERNVVFSKKGNLVILRQSEFQLLTSWSRSFSHIPVNFSVQRIDKPQFQFQGWDEYNTDPSRFVRDGVEIKNDDSMLSYSKLTLKVYGWGPRLYTLRDKWDHIKDLFLQASGKSIPFLKYAKENVKKDMPKEWIKEDLKQWRVTPNVIHALFSLEAETDWLKK</sequence>
<dbReference type="SUPFAM" id="SSF81383">
    <property type="entry name" value="F-box domain"/>
    <property type="match status" value="1"/>
</dbReference>
<gene>
    <name evidence="1" type="ORF">Bealeia1_01898</name>
</gene>
<protein>
    <recommendedName>
        <fullName evidence="3">F-box domain-containing protein</fullName>
    </recommendedName>
</protein>
<keyword evidence="2" id="KW-1185">Reference proteome</keyword>
<organism evidence="1 2">
    <name type="scientific">Candidatus Bealeia paramacronuclearis</name>
    <dbReference type="NCBI Taxonomy" id="1921001"/>
    <lineage>
        <taxon>Bacteria</taxon>
        <taxon>Pseudomonadati</taxon>
        <taxon>Pseudomonadota</taxon>
        <taxon>Alphaproteobacteria</taxon>
        <taxon>Holosporales</taxon>
        <taxon>Holosporaceae</taxon>
        <taxon>Candidatus Bealeia</taxon>
    </lineage>
</organism>
<accession>A0ABZ2C937</accession>
<proteinExistence type="predicted"/>
<dbReference type="EMBL" id="CP133270">
    <property type="protein sequence ID" value="WVX67682.1"/>
    <property type="molecule type" value="Genomic_DNA"/>
</dbReference>
<evidence type="ECO:0000313" key="1">
    <source>
        <dbReference type="EMBL" id="WVX67682.1"/>
    </source>
</evidence>
<name>A0ABZ2C937_9PROT</name>
<evidence type="ECO:0000313" key="2">
    <source>
        <dbReference type="Proteomes" id="UP001330434"/>
    </source>
</evidence>